<dbReference type="PROSITE" id="PS51194">
    <property type="entry name" value="HELICASE_CTER"/>
    <property type="match status" value="1"/>
</dbReference>
<evidence type="ECO:0000256" key="16">
    <source>
        <dbReference type="NCBIfam" id="TIGR01389"/>
    </source>
</evidence>
<evidence type="ECO:0000256" key="12">
    <source>
        <dbReference type="ARBA" id="ARBA00023172"/>
    </source>
</evidence>
<dbReference type="Pfam" id="PF00271">
    <property type="entry name" value="Helicase_C"/>
    <property type="match status" value="1"/>
</dbReference>
<keyword evidence="21" id="KW-1185">Reference proteome</keyword>
<evidence type="ECO:0000256" key="6">
    <source>
        <dbReference type="ARBA" id="ARBA00022763"/>
    </source>
</evidence>
<evidence type="ECO:0000256" key="5">
    <source>
        <dbReference type="ARBA" id="ARBA00022741"/>
    </source>
</evidence>
<comment type="cofactor">
    <cofactor evidence="1">
        <name>Mg(2+)</name>
        <dbReference type="ChEBI" id="CHEBI:18420"/>
    </cofactor>
</comment>
<keyword evidence="5" id="KW-0547">Nucleotide-binding</keyword>
<name>A0ABZ2CUA5_9BACI</name>
<keyword evidence="12" id="KW-0233">DNA recombination</keyword>
<keyword evidence="4" id="KW-0479">Metal-binding</keyword>
<dbReference type="InterPro" id="IPR036388">
    <property type="entry name" value="WH-like_DNA-bd_sf"/>
</dbReference>
<keyword evidence="7 20" id="KW-0378">Hydrolase</keyword>
<dbReference type="Gene3D" id="3.40.50.300">
    <property type="entry name" value="P-loop containing nucleotide triphosphate hydrolases"/>
    <property type="match status" value="2"/>
</dbReference>
<dbReference type="PANTHER" id="PTHR13710:SF105">
    <property type="entry name" value="ATP-DEPENDENT DNA HELICASE Q1"/>
    <property type="match status" value="1"/>
</dbReference>
<evidence type="ECO:0000313" key="20">
    <source>
        <dbReference type="EMBL" id="WWA29978.1"/>
    </source>
</evidence>
<accession>A0ABZ2CUA5</accession>
<evidence type="ECO:0000256" key="14">
    <source>
        <dbReference type="ARBA" id="ARBA00023235"/>
    </source>
</evidence>
<dbReference type="InterPro" id="IPR032284">
    <property type="entry name" value="RecQ_Zn-bd"/>
</dbReference>
<dbReference type="InterPro" id="IPR014001">
    <property type="entry name" value="Helicase_ATP-bd"/>
</dbReference>
<dbReference type="SUPFAM" id="SSF52540">
    <property type="entry name" value="P-loop containing nucleoside triphosphate hydrolases"/>
    <property type="match status" value="1"/>
</dbReference>
<keyword evidence="14" id="KW-0413">Isomerase</keyword>
<keyword evidence="11" id="KW-0238">DNA-binding</keyword>
<dbReference type="Proteomes" id="UP001341136">
    <property type="component" value="Chromosome"/>
</dbReference>
<evidence type="ECO:0000256" key="9">
    <source>
        <dbReference type="ARBA" id="ARBA00022833"/>
    </source>
</evidence>
<evidence type="ECO:0000256" key="15">
    <source>
        <dbReference type="ARBA" id="ARBA00034617"/>
    </source>
</evidence>
<dbReference type="SUPFAM" id="SSF47819">
    <property type="entry name" value="HRDC-like"/>
    <property type="match status" value="1"/>
</dbReference>
<dbReference type="RefSeq" id="WP_035201351.1">
    <property type="nucleotide sequence ID" value="NZ_CP144921.1"/>
</dbReference>
<dbReference type="GO" id="GO:0003678">
    <property type="term" value="F:DNA helicase activity"/>
    <property type="evidence" value="ECO:0007669"/>
    <property type="project" value="UniProtKB-EC"/>
</dbReference>
<dbReference type="EC" id="5.6.2.4" evidence="16"/>
<dbReference type="InterPro" id="IPR001650">
    <property type="entry name" value="Helicase_C-like"/>
</dbReference>
<comment type="catalytic activity">
    <reaction evidence="15">
        <text>Couples ATP hydrolysis with the unwinding of duplex DNA by translocating in the 3'-5' direction.</text>
        <dbReference type="EC" id="5.6.2.4"/>
    </reaction>
</comment>
<dbReference type="Pfam" id="PF16124">
    <property type="entry name" value="RecQ_Zn_bind"/>
    <property type="match status" value="1"/>
</dbReference>
<feature type="domain" description="Helicase C-terminal" evidence="19">
    <location>
        <begin position="223"/>
        <end position="366"/>
    </location>
</feature>
<evidence type="ECO:0000256" key="11">
    <source>
        <dbReference type="ARBA" id="ARBA00023125"/>
    </source>
</evidence>
<dbReference type="Pfam" id="PF00570">
    <property type="entry name" value="HRDC"/>
    <property type="match status" value="1"/>
</dbReference>
<dbReference type="SMART" id="SM00490">
    <property type="entry name" value="HELICc"/>
    <property type="match status" value="1"/>
</dbReference>
<dbReference type="PANTHER" id="PTHR13710">
    <property type="entry name" value="DNA HELICASE RECQ FAMILY MEMBER"/>
    <property type="match status" value="1"/>
</dbReference>
<gene>
    <name evidence="20" type="primary">recQ</name>
    <name evidence="20" type="ORF">V5G21_20090</name>
</gene>
<dbReference type="InterPro" id="IPR018982">
    <property type="entry name" value="RQC_domain"/>
</dbReference>
<dbReference type="InterPro" id="IPR027417">
    <property type="entry name" value="P-loop_NTPase"/>
</dbReference>
<evidence type="ECO:0000256" key="10">
    <source>
        <dbReference type="ARBA" id="ARBA00022840"/>
    </source>
</evidence>
<dbReference type="Pfam" id="PF09382">
    <property type="entry name" value="RQC"/>
    <property type="match status" value="1"/>
</dbReference>
<dbReference type="SMART" id="SM00956">
    <property type="entry name" value="RQC"/>
    <property type="match status" value="1"/>
</dbReference>
<evidence type="ECO:0000259" key="18">
    <source>
        <dbReference type="PROSITE" id="PS51192"/>
    </source>
</evidence>
<dbReference type="SMART" id="SM00341">
    <property type="entry name" value="HRDC"/>
    <property type="match status" value="1"/>
</dbReference>
<evidence type="ECO:0000313" key="21">
    <source>
        <dbReference type="Proteomes" id="UP001341136"/>
    </source>
</evidence>
<evidence type="ECO:0000256" key="13">
    <source>
        <dbReference type="ARBA" id="ARBA00023204"/>
    </source>
</evidence>
<keyword evidence="9" id="KW-0862">Zinc</keyword>
<dbReference type="EMBL" id="CP144921">
    <property type="protein sequence ID" value="WWA29978.1"/>
    <property type="molecule type" value="Genomic_DNA"/>
</dbReference>
<comment type="similarity">
    <text evidence="3">Belongs to the helicase family. RecQ subfamily.</text>
</comment>
<evidence type="ECO:0000259" key="17">
    <source>
        <dbReference type="PROSITE" id="PS50967"/>
    </source>
</evidence>
<dbReference type="CDD" id="cd17920">
    <property type="entry name" value="DEXHc_RecQ"/>
    <property type="match status" value="1"/>
</dbReference>
<organism evidence="20 21">
    <name type="scientific">Shouchella rhizosphaerae</name>
    <dbReference type="NCBI Taxonomy" id="866786"/>
    <lineage>
        <taxon>Bacteria</taxon>
        <taxon>Bacillati</taxon>
        <taxon>Bacillota</taxon>
        <taxon>Bacilli</taxon>
        <taxon>Bacillales</taxon>
        <taxon>Bacillaceae</taxon>
        <taxon>Shouchella</taxon>
    </lineage>
</organism>
<keyword evidence="8 20" id="KW-0347">Helicase</keyword>
<dbReference type="InterPro" id="IPR006293">
    <property type="entry name" value="DNA_helicase_ATP-dep_RecQ_bac"/>
</dbReference>
<evidence type="ECO:0000256" key="7">
    <source>
        <dbReference type="ARBA" id="ARBA00022801"/>
    </source>
</evidence>
<dbReference type="SUPFAM" id="SSF46785">
    <property type="entry name" value="Winged helix' DNA-binding domain"/>
    <property type="match status" value="1"/>
</dbReference>
<dbReference type="InterPro" id="IPR044876">
    <property type="entry name" value="HRDC_dom_sf"/>
</dbReference>
<dbReference type="NCBIfam" id="TIGR01389">
    <property type="entry name" value="recQ"/>
    <property type="match status" value="1"/>
</dbReference>
<feature type="domain" description="HRDC" evidence="17">
    <location>
        <begin position="516"/>
        <end position="596"/>
    </location>
</feature>
<dbReference type="InterPro" id="IPR010997">
    <property type="entry name" value="HRDC-like_sf"/>
</dbReference>
<keyword evidence="10" id="KW-0067">ATP-binding</keyword>
<dbReference type="Pfam" id="PF14493">
    <property type="entry name" value="HTH_40"/>
    <property type="match status" value="1"/>
</dbReference>
<protein>
    <recommendedName>
        <fullName evidence="16">DNA helicase RecQ</fullName>
        <ecNumber evidence="16">5.6.2.4</ecNumber>
    </recommendedName>
</protein>
<dbReference type="InterPro" id="IPR002121">
    <property type="entry name" value="HRDC_dom"/>
</dbReference>
<evidence type="ECO:0000256" key="4">
    <source>
        <dbReference type="ARBA" id="ARBA00022723"/>
    </source>
</evidence>
<comment type="cofactor">
    <cofactor evidence="2">
        <name>Zn(2+)</name>
        <dbReference type="ChEBI" id="CHEBI:29105"/>
    </cofactor>
</comment>
<dbReference type="PROSITE" id="PS51192">
    <property type="entry name" value="HELICASE_ATP_BIND_1"/>
    <property type="match status" value="1"/>
</dbReference>
<evidence type="ECO:0000256" key="1">
    <source>
        <dbReference type="ARBA" id="ARBA00001946"/>
    </source>
</evidence>
<dbReference type="GO" id="GO:0016787">
    <property type="term" value="F:hydrolase activity"/>
    <property type="evidence" value="ECO:0007669"/>
    <property type="project" value="UniProtKB-KW"/>
</dbReference>
<dbReference type="NCBIfam" id="TIGR00614">
    <property type="entry name" value="recQ_fam"/>
    <property type="match status" value="1"/>
</dbReference>
<dbReference type="Gene3D" id="1.10.10.10">
    <property type="entry name" value="Winged helix-like DNA-binding domain superfamily/Winged helix DNA-binding domain"/>
    <property type="match status" value="1"/>
</dbReference>
<dbReference type="InterPro" id="IPR011545">
    <property type="entry name" value="DEAD/DEAH_box_helicase_dom"/>
</dbReference>
<feature type="domain" description="Helicase ATP-binding" evidence="18">
    <location>
        <begin position="30"/>
        <end position="199"/>
    </location>
</feature>
<keyword evidence="13" id="KW-0234">DNA repair</keyword>
<dbReference type="InterPro" id="IPR004589">
    <property type="entry name" value="DNA_helicase_ATP-dep_RecQ"/>
</dbReference>
<dbReference type="PROSITE" id="PS50967">
    <property type="entry name" value="HRDC"/>
    <property type="match status" value="1"/>
</dbReference>
<dbReference type="Pfam" id="PF00270">
    <property type="entry name" value="DEAD"/>
    <property type="match status" value="1"/>
</dbReference>
<evidence type="ECO:0000259" key="19">
    <source>
        <dbReference type="PROSITE" id="PS51194"/>
    </source>
</evidence>
<proteinExistence type="inferred from homology"/>
<dbReference type="InterPro" id="IPR036390">
    <property type="entry name" value="WH_DNA-bd_sf"/>
</dbReference>
<evidence type="ECO:0000256" key="3">
    <source>
        <dbReference type="ARBA" id="ARBA00005446"/>
    </source>
</evidence>
<dbReference type="InterPro" id="IPR029491">
    <property type="entry name" value="Helicase_HTH"/>
</dbReference>
<keyword evidence="6" id="KW-0227">DNA damage</keyword>
<evidence type="ECO:0000256" key="8">
    <source>
        <dbReference type="ARBA" id="ARBA00022806"/>
    </source>
</evidence>
<evidence type="ECO:0000256" key="2">
    <source>
        <dbReference type="ARBA" id="ARBA00001947"/>
    </source>
</evidence>
<sequence>MGQALLDQAEHVLRSLYGYTAFRPGQQKIIESILNKEDALVVMPTGGGKSLCYQIPAAVLEGVTLVISPLIALMKDQVDAVNEIGIPATYINSSLTKAEERKRLKDVADGNISLLYVAPERLYEPSFQAALAKQPLALIAIDEAHCMSQWGHDFRPSYLTMADWIDSLPEKVQVVALTATATPDVARDICRRLHIDENNQHLTGFKRTNLTLRVLKGQKKTAFLQQYVEANQGVPGIIYASTRKEAEAIYRAIDGKTNAVLYHGGLPEKERTESQEAFVYDRADVMVATNAFGMGVNKANVRYVLHANMPGTLEAYYQEAGRAGRDGEPSECMLLYQAQDVQTQRFFIEQSDASEEKRKHDFEKLQWMSRYAHTNQCLEQFILSYFGEDAGEPCGKCSNCKREGEQQDVTRDAQKVLSCVVRVKERFGKTVIAQVLTGSKNKKIEQLGLDKLSTYGLMKDRSAKEVQAFIDFLLAEQYIGLTPASYPTIQLLPKGAAVLKGEGQVYQYKETVERTVSDEDPIFAALRAERKALADEQGIPPYLIFSDKTLREMAAVAPQSLETLATISGVGEHKLSKYGEAFLKTLTQFEKQENAGLPLDKAQSTGHKRVSREEVIKHFEAGQAPAQIAATLGFSEQTIVKHLIAAEKNNETTGVANLVEKEKAALIRQAIKEVGSSYLKPIKEHAGDGVSYTEIRIVIELG</sequence>
<reference evidence="20 21" key="1">
    <citation type="submission" date="2024-01" db="EMBL/GenBank/DDBJ databases">
        <title>Culturomics analysis of mouse respiratory tract.</title>
        <authorList>
            <person name="Phillips A.M."/>
            <person name="Collette N.M."/>
            <person name="Mageeney C.M."/>
            <person name="Sinha A."/>
            <person name="Hern K.E."/>
            <person name="Arkin A.P."/>
            <person name="Williams K.P."/>
            <person name="Branda S."/>
        </authorList>
    </citation>
    <scope>NUCLEOTIDE SEQUENCE [LARGE SCALE GENOMIC DNA]</scope>
    <source>
        <strain evidence="20 21">CP20</strain>
    </source>
</reference>
<dbReference type="Gene3D" id="1.10.150.80">
    <property type="entry name" value="HRDC domain"/>
    <property type="match status" value="1"/>
</dbReference>
<dbReference type="SMART" id="SM00487">
    <property type="entry name" value="DEXDc"/>
    <property type="match status" value="1"/>
</dbReference>